<dbReference type="InterPro" id="IPR031157">
    <property type="entry name" value="G_TR_CS"/>
</dbReference>
<dbReference type="GO" id="GO:0003924">
    <property type="term" value="F:GTPase activity"/>
    <property type="evidence" value="ECO:0007669"/>
    <property type="project" value="InterPro"/>
</dbReference>
<evidence type="ECO:0000256" key="5">
    <source>
        <dbReference type="ARBA" id="ARBA00022840"/>
    </source>
</evidence>
<evidence type="ECO:0000256" key="7">
    <source>
        <dbReference type="SAM" id="MobiDB-lite"/>
    </source>
</evidence>
<dbReference type="InterPro" id="IPR027417">
    <property type="entry name" value="P-loop_NTPase"/>
</dbReference>
<dbReference type="EC" id="2.7.7.4" evidence="1"/>
<dbReference type="InterPro" id="IPR050100">
    <property type="entry name" value="TRAFAC_GTPase_members"/>
</dbReference>
<dbReference type="PRINTS" id="PR00315">
    <property type="entry name" value="ELONGATNFCT"/>
</dbReference>
<dbReference type="InterPro" id="IPR009001">
    <property type="entry name" value="Transl_elong_EF1A/Init_IF2_C"/>
</dbReference>
<dbReference type="GO" id="GO:0005524">
    <property type="term" value="F:ATP binding"/>
    <property type="evidence" value="ECO:0007669"/>
    <property type="project" value="UniProtKB-KW"/>
</dbReference>
<gene>
    <name evidence="9" type="ORF">SAMN04515671_0454</name>
</gene>
<dbReference type="Gene3D" id="3.40.50.300">
    <property type="entry name" value="P-loop containing nucleotide triphosphate hydrolases"/>
    <property type="match status" value="1"/>
</dbReference>
<dbReference type="PROSITE" id="PS00301">
    <property type="entry name" value="G_TR_1"/>
    <property type="match status" value="1"/>
</dbReference>
<dbReference type="GO" id="GO:0006790">
    <property type="term" value="P:sulfur compound metabolic process"/>
    <property type="evidence" value="ECO:0007669"/>
    <property type="project" value="InterPro"/>
</dbReference>
<organism evidence="9 10">
    <name type="scientific">Nakamurella panacisegetis</name>
    <dbReference type="NCBI Taxonomy" id="1090615"/>
    <lineage>
        <taxon>Bacteria</taxon>
        <taxon>Bacillati</taxon>
        <taxon>Actinomycetota</taxon>
        <taxon>Actinomycetes</taxon>
        <taxon>Nakamurellales</taxon>
        <taxon>Nakamurellaceae</taxon>
        <taxon>Nakamurella</taxon>
    </lineage>
</organism>
<dbReference type="NCBIfam" id="TIGR02034">
    <property type="entry name" value="CysN"/>
    <property type="match status" value="1"/>
</dbReference>
<sequence>MVEMTGEILMTEPKLPASDRDRASSSPPRGLLRFATAGSVDDGKSTLVGRLLHDSKSVLSDQLDAVERTSAARGLDSPDLSLLVDGLRAEREQGITIDVAYRYFATGVRSFILADTPGHVQYTRNTVTGASTADLVIILVDARTGVVAQTRRHAAVAALLGVPHLLLAVNKIDLVDFDEQVFDTIAAEFDRYAVDLGIGEITAIPISALHGDNVVTRSERIDWYTGPSILEHLEQVELTDTASAGALRFPVQYVIRPRSEAYPDYRGYAGRVTAGSVRPGDEIVVLPSGRRSVVSAIDTADGVVDVAVAGDSVTLLLADDVDLSRGDLISGVADAPEVVTEFSVTVTQLADKGLRPGLRALLRYGTATYRVIVGSVDHRLDIDTLAEVEAPNVLSLNDIAQVTLRTVEPVPVEPFRPGGAVGSLLIIDPADGTTLAAGMVGDRRGALRRAPASTTDDVRCRPDTDLLPPGTASAPREVAVPSNSFPTPGP</sequence>
<dbReference type="Proteomes" id="UP000198741">
    <property type="component" value="Chromosome I"/>
</dbReference>
<feature type="compositionally biased region" description="Polar residues" evidence="7">
    <location>
        <begin position="481"/>
        <end position="490"/>
    </location>
</feature>
<dbReference type="InterPro" id="IPR011779">
    <property type="entry name" value="SO4_adenylTrfase_lsu"/>
</dbReference>
<dbReference type="InterPro" id="IPR044139">
    <property type="entry name" value="CysN_NoDQ_III"/>
</dbReference>
<dbReference type="CDD" id="cd04095">
    <property type="entry name" value="CysN_NoDQ_III"/>
    <property type="match status" value="1"/>
</dbReference>
<dbReference type="CDD" id="cd03695">
    <property type="entry name" value="CysN_NodQ_II"/>
    <property type="match status" value="1"/>
</dbReference>
<evidence type="ECO:0000313" key="9">
    <source>
        <dbReference type="EMBL" id="SDO29187.1"/>
    </source>
</evidence>
<keyword evidence="5" id="KW-0067">ATP-binding</keyword>
<dbReference type="EMBL" id="LT629710">
    <property type="protein sequence ID" value="SDO29187.1"/>
    <property type="molecule type" value="Genomic_DNA"/>
</dbReference>
<dbReference type="InterPro" id="IPR000795">
    <property type="entry name" value="T_Tr_GTP-bd_dom"/>
</dbReference>
<dbReference type="STRING" id="1090615.SAMN04515671_0454"/>
<protein>
    <recommendedName>
        <fullName evidence="1">sulfate adenylyltransferase</fullName>
        <ecNumber evidence="1">2.7.7.4</ecNumber>
    </recommendedName>
</protein>
<dbReference type="InterPro" id="IPR041757">
    <property type="entry name" value="CysN_GTP-bd"/>
</dbReference>
<dbReference type="SUPFAM" id="SSF52540">
    <property type="entry name" value="P-loop containing nucleoside triphosphate hydrolases"/>
    <property type="match status" value="1"/>
</dbReference>
<dbReference type="InterPro" id="IPR009000">
    <property type="entry name" value="Transl_B-barrel_sf"/>
</dbReference>
<accession>A0A1H0ICM3</accession>
<evidence type="ECO:0000256" key="6">
    <source>
        <dbReference type="ARBA" id="ARBA00023134"/>
    </source>
</evidence>
<name>A0A1H0ICM3_9ACTN</name>
<evidence type="ECO:0000313" key="10">
    <source>
        <dbReference type="Proteomes" id="UP000198741"/>
    </source>
</evidence>
<feature type="region of interest" description="Disordered" evidence="7">
    <location>
        <begin position="445"/>
        <end position="490"/>
    </location>
</feature>
<feature type="domain" description="Tr-type G" evidence="8">
    <location>
        <begin position="29"/>
        <end position="241"/>
    </location>
</feature>
<evidence type="ECO:0000259" key="8">
    <source>
        <dbReference type="PROSITE" id="PS51722"/>
    </source>
</evidence>
<dbReference type="CDD" id="cd04166">
    <property type="entry name" value="CysN_ATPS"/>
    <property type="match status" value="1"/>
</dbReference>
<reference evidence="9 10" key="1">
    <citation type="submission" date="2016-10" db="EMBL/GenBank/DDBJ databases">
        <authorList>
            <person name="de Groot N.N."/>
        </authorList>
    </citation>
    <scope>NUCLEOTIDE SEQUENCE [LARGE SCALE GENOMIC DNA]</scope>
    <source>
        <strain evidence="10">P4-7,KCTC 19426,CECT 7604</strain>
    </source>
</reference>
<dbReference type="InterPro" id="IPR054696">
    <property type="entry name" value="GTP-eEF1A_C"/>
</dbReference>
<dbReference type="Gene3D" id="2.40.30.10">
    <property type="entry name" value="Translation factors"/>
    <property type="match status" value="2"/>
</dbReference>
<evidence type="ECO:0000256" key="1">
    <source>
        <dbReference type="ARBA" id="ARBA00012391"/>
    </source>
</evidence>
<dbReference type="SUPFAM" id="SSF50447">
    <property type="entry name" value="Translation proteins"/>
    <property type="match status" value="1"/>
</dbReference>
<dbReference type="Pfam" id="PF00009">
    <property type="entry name" value="GTP_EFTU"/>
    <property type="match status" value="1"/>
</dbReference>
<dbReference type="PROSITE" id="PS51722">
    <property type="entry name" value="G_TR_2"/>
    <property type="match status" value="1"/>
</dbReference>
<dbReference type="AlphaFoldDB" id="A0A1H0ICM3"/>
<evidence type="ECO:0000256" key="3">
    <source>
        <dbReference type="ARBA" id="ARBA00022695"/>
    </source>
</evidence>
<dbReference type="PANTHER" id="PTHR23115">
    <property type="entry name" value="TRANSLATION FACTOR"/>
    <property type="match status" value="1"/>
</dbReference>
<dbReference type="InterPro" id="IPR044138">
    <property type="entry name" value="CysN_II"/>
</dbReference>
<keyword evidence="6" id="KW-0342">GTP-binding</keyword>
<evidence type="ECO:0000256" key="4">
    <source>
        <dbReference type="ARBA" id="ARBA00022741"/>
    </source>
</evidence>
<dbReference type="GO" id="GO:0004781">
    <property type="term" value="F:sulfate adenylyltransferase (ATP) activity"/>
    <property type="evidence" value="ECO:0007669"/>
    <property type="project" value="UniProtKB-EC"/>
</dbReference>
<dbReference type="GO" id="GO:0005525">
    <property type="term" value="F:GTP binding"/>
    <property type="evidence" value="ECO:0007669"/>
    <property type="project" value="UniProtKB-KW"/>
</dbReference>
<feature type="region of interest" description="Disordered" evidence="7">
    <location>
        <begin position="1"/>
        <end position="30"/>
    </location>
</feature>
<evidence type="ECO:0000256" key="2">
    <source>
        <dbReference type="ARBA" id="ARBA00022679"/>
    </source>
</evidence>
<dbReference type="SUPFAM" id="SSF50465">
    <property type="entry name" value="EF-Tu/eEF-1alpha/eIF2-gamma C-terminal domain"/>
    <property type="match status" value="1"/>
</dbReference>
<keyword evidence="2 9" id="KW-0808">Transferase</keyword>
<dbReference type="Pfam" id="PF22594">
    <property type="entry name" value="GTP-eEF1A_C"/>
    <property type="match status" value="1"/>
</dbReference>
<keyword evidence="3 9" id="KW-0548">Nucleotidyltransferase</keyword>
<dbReference type="FunFam" id="3.40.50.300:FF:000119">
    <property type="entry name" value="Sulfate adenylyltransferase subunit 1"/>
    <property type="match status" value="1"/>
</dbReference>
<proteinExistence type="predicted"/>
<keyword evidence="10" id="KW-1185">Reference proteome</keyword>
<keyword evidence="4" id="KW-0547">Nucleotide-binding</keyword>